<dbReference type="Gene3D" id="3.10.10.10">
    <property type="entry name" value="HIV Type 1 Reverse Transcriptase, subunit A, domain 1"/>
    <property type="match status" value="1"/>
</dbReference>
<name>A0A8B8BY72_CRAVI</name>
<feature type="domain" description="Integrase catalytic" evidence="3">
    <location>
        <begin position="1670"/>
        <end position="1865"/>
    </location>
</feature>
<dbReference type="InterPro" id="IPR008042">
    <property type="entry name" value="Retrotrans_Pao"/>
</dbReference>
<dbReference type="SUPFAM" id="SSF56672">
    <property type="entry name" value="DNA/RNA polymerases"/>
    <property type="match status" value="1"/>
</dbReference>
<feature type="region of interest" description="Disordered" evidence="2">
    <location>
        <begin position="531"/>
        <end position="551"/>
    </location>
</feature>
<dbReference type="RefSeq" id="XP_022307786.1">
    <property type="nucleotide sequence ID" value="XM_022452078.1"/>
</dbReference>
<keyword evidence="1" id="KW-0175">Coiled coil</keyword>
<dbReference type="Proteomes" id="UP000694844">
    <property type="component" value="Chromosome 9"/>
</dbReference>
<dbReference type="InterPro" id="IPR040676">
    <property type="entry name" value="DUF5641"/>
</dbReference>
<dbReference type="InterPro" id="IPR043502">
    <property type="entry name" value="DNA/RNA_pol_sf"/>
</dbReference>
<dbReference type="KEGG" id="cvn:111113788"/>
<keyword evidence="4" id="KW-1185">Reference proteome</keyword>
<dbReference type="CDD" id="cd01644">
    <property type="entry name" value="RT_pepA17"/>
    <property type="match status" value="1"/>
</dbReference>
<dbReference type="PANTHER" id="PTHR47331">
    <property type="entry name" value="PHD-TYPE DOMAIN-CONTAINING PROTEIN"/>
    <property type="match status" value="1"/>
</dbReference>
<dbReference type="SUPFAM" id="SSF53098">
    <property type="entry name" value="Ribonuclease H-like"/>
    <property type="match status" value="1"/>
</dbReference>
<gene>
    <name evidence="5" type="primary">LOC111113788</name>
</gene>
<organism evidence="4 5">
    <name type="scientific">Crassostrea virginica</name>
    <name type="common">Eastern oyster</name>
    <dbReference type="NCBI Taxonomy" id="6565"/>
    <lineage>
        <taxon>Eukaryota</taxon>
        <taxon>Metazoa</taxon>
        <taxon>Spiralia</taxon>
        <taxon>Lophotrochozoa</taxon>
        <taxon>Mollusca</taxon>
        <taxon>Bivalvia</taxon>
        <taxon>Autobranchia</taxon>
        <taxon>Pteriomorphia</taxon>
        <taxon>Ostreida</taxon>
        <taxon>Ostreoidea</taxon>
        <taxon>Ostreidae</taxon>
        <taxon>Crassostrea</taxon>
    </lineage>
</organism>
<dbReference type="GO" id="GO:0003676">
    <property type="term" value="F:nucleic acid binding"/>
    <property type="evidence" value="ECO:0007669"/>
    <property type="project" value="InterPro"/>
</dbReference>
<proteinExistence type="predicted"/>
<accession>A0A8B8BY72</accession>
<dbReference type="Gene3D" id="3.30.420.10">
    <property type="entry name" value="Ribonuclease H-like superfamily/Ribonuclease H"/>
    <property type="match status" value="1"/>
</dbReference>
<protein>
    <submittedName>
        <fullName evidence="5">Uncharacterized protein LOC111113788</fullName>
    </submittedName>
</protein>
<dbReference type="InterPro" id="IPR043128">
    <property type="entry name" value="Rev_trsase/Diguanyl_cyclase"/>
</dbReference>
<dbReference type="Pfam" id="PF18701">
    <property type="entry name" value="DUF5641"/>
    <property type="match status" value="1"/>
</dbReference>
<feature type="coiled-coil region" evidence="1">
    <location>
        <begin position="160"/>
        <end position="216"/>
    </location>
</feature>
<dbReference type="InterPro" id="IPR036397">
    <property type="entry name" value="RNaseH_sf"/>
</dbReference>
<evidence type="ECO:0000256" key="2">
    <source>
        <dbReference type="SAM" id="MobiDB-lite"/>
    </source>
</evidence>
<evidence type="ECO:0000259" key="3">
    <source>
        <dbReference type="PROSITE" id="PS50994"/>
    </source>
</evidence>
<dbReference type="GO" id="GO:0015074">
    <property type="term" value="P:DNA integration"/>
    <property type="evidence" value="ECO:0007669"/>
    <property type="project" value="InterPro"/>
</dbReference>
<dbReference type="PANTHER" id="PTHR47331:SF6">
    <property type="entry name" value="DOUBLECORTIN DOMAIN-CONTAINING PROTEIN"/>
    <property type="match status" value="1"/>
</dbReference>
<sequence length="1984" mass="225130">MSVKSEPKTRREMTRVRPLSTLGQEQYESAVHQHLRKIREVKTDIGRCIDDIRSLELKPTNISNAIALQRTLEACYDAYRECSEDFLSFLHATRTVESLNEAAAQRLILDSIDAKVEAAHLRLNEFTLVAKKEGSLHKSMRSSTSNRSSLSSGRSSSSYLRKVEAKLNASRARLKFVEREVEILQEKAALDAFLKLEKAKCEIEIQERKAEIMRESFDTESRDSEILQTRRMRTEEYVNKLYIKSNDRPHAEALPEESMKFNEPIPVLKTPRVNNMKATRLDPDAPAFAPKRPPYHEAHLITSSPIVSQKPNDQYTDFDVQQQPNESSNQMTEFTKFLVKKDLLMSRLNQYDDNPMLYVAWKLNFKGIMKELATTASEELDLLCRWLGPASARQANSIRACNADNPALAVKKIWERLEQRFGSPEIVEQILKDRITSFPKITASESKRLFDLADLVSEIASVKEQPQYSVLFGYFDSSTGINPIVSKLPWNLQEKWVAEASRFKRQQGNNYPPFSMFVKFIQETAQTRNDPSFQFDRTEKNSNSTPSKRTSAVVVKKTVTTVSMTNQSESTLCPLHGTKHSLNECSAFRKRSLVERKKFILTNGICFKCCGPRKHRAANCKENVKCDICKGSSHPSALHVDMDPHVGEPSAAGTVRSACTQIDGNPCGTCRSCAKIVPVRVYQVNNPQRFRIVYALVDDQSSHSLATSQFFDYFLPGSFEYQYILSSCGGKIAMSGRRGHGFVIESLDRTHKLELSNVIECNEIPNNRDEIPFPAVAQKYPHLQEIASLIPTLMDDVEIELLIGRDVVTAHHILDQRLGEGDVPIGQRLPLGWVIVGQVCTTDLHYADVVNVNKTFILPNGRPSVFKPCDSMFHIADNPFIKTENDEKLAFSIEDKSFLRVMETGFKKEEDGHWSAPLPFRPNRPTLPNNKSQAMKRARSFDSSLQRDPLKRQHVLEFMDKIFTSGHAEKAPVIPPDQECWYLPMFGVYHPKKPNSIRVVFDSSACHCGLSLNNVLLKGPDLSNSLQGILLRFRQNAIAITADIEQMFHNFRVDEPDRNYLRFIWHQDNDFKKPLDEFRMRVHVFGNSPSPTVATYGLHRSVTDCEPDVQNFVFNNFYVDDGLISCETEEQAVSLMKRTQKALMEGGMLRLHKIASNSKSVLSQFNQNDLAKDLKSLDFSSDVMPVQRTLGIVWDIETDQINFRVSRDKKPYTRRGVLSTINSLFDPLGLVSPVTLQGKLLLREMMLPAGSTDWDDPLPESFREKWENWTKSLLHLETVSIPRMYGRLSVTQASSVQIHIFCDASKDAIAAVAYMKTLNERSSDVGFLFGKAKVAPSHGHTIPRLELCAAVVAVELAELAKAELSLKKEDFHFYSDSRVVLGYIAAETRRFHVYVANRVGRIRTFSGPEQWNYVPTEDNPADIATRNFNTSDISDSIWLRGPDLLQGAKYDSAYEHFPLIDAERDQEIRKEIVTVKTALKPVLGSLRFSRFSTWRSLVRALITLKTFIRKRNNLPIAEEPSLLASTEEFIIKEVQSEMYSTEIKAIRGGNEPPKNSSLLPLNPILDGNGLLRVGGRTQRRQTTSDSDHYSAQPIIIPKGHHAAVLLIRHHHHMVHHQGRQMTEGAIRSAGYWIVNGKRMITSEIHHCVTCRKLRGKFGWVQMAELPKDRLEEAPPFSYVGLDVFGPWSVVTRRTRGGAADSKRWGVLFTCLVSRGIHVELVEEVSAASFINCLRRFIALRGPVQQIRSDRGTNFVGAVKELNINAQFVENGPVKTYLTNAKITWVFNPPHASHFGGVWERMIGSVRRILDALLLESRSLDLTHEVLSTLMAEVCAIVNSRPLVPVSSDPEAPDVLSPSLLFTQKRPDATYEVPIFGSKEALRSQWKLVQYLADHFWSRWRTEYLDTLQKRTKWHSEGEVFKKGDVVLVKNEDSHRNQWPLGVVEEVFQSEDSRVRKTRVAVSRNGSRISYVRPICQLVKLLEVA</sequence>
<dbReference type="GeneID" id="111113788"/>
<evidence type="ECO:0000256" key="1">
    <source>
        <dbReference type="SAM" id="Coils"/>
    </source>
</evidence>
<evidence type="ECO:0000313" key="4">
    <source>
        <dbReference type="Proteomes" id="UP000694844"/>
    </source>
</evidence>
<dbReference type="Gene3D" id="3.30.70.270">
    <property type="match status" value="1"/>
</dbReference>
<dbReference type="InterPro" id="IPR001584">
    <property type="entry name" value="Integrase_cat-core"/>
</dbReference>
<dbReference type="Pfam" id="PF05380">
    <property type="entry name" value="Peptidase_A17"/>
    <property type="match status" value="1"/>
</dbReference>
<reference evidence="5" key="1">
    <citation type="submission" date="2025-08" db="UniProtKB">
        <authorList>
            <consortium name="RefSeq"/>
        </authorList>
    </citation>
    <scope>IDENTIFICATION</scope>
    <source>
        <tissue evidence="5">Whole sample</tissue>
    </source>
</reference>
<dbReference type="InterPro" id="IPR012337">
    <property type="entry name" value="RNaseH-like_sf"/>
</dbReference>
<feature type="region of interest" description="Disordered" evidence="2">
    <location>
        <begin position="912"/>
        <end position="931"/>
    </location>
</feature>
<dbReference type="PROSITE" id="PS50994">
    <property type="entry name" value="INTEGRASE"/>
    <property type="match status" value="1"/>
</dbReference>
<dbReference type="OrthoDB" id="6092644at2759"/>
<evidence type="ECO:0000313" key="5">
    <source>
        <dbReference type="RefSeq" id="XP_022307786.1"/>
    </source>
</evidence>